<dbReference type="InterPro" id="IPR036291">
    <property type="entry name" value="NAD(P)-bd_dom_sf"/>
</dbReference>
<dbReference type="EMBL" id="CP024199">
    <property type="protein sequence ID" value="AUG53630.1"/>
    <property type="molecule type" value="Genomic_DNA"/>
</dbReference>
<dbReference type="InterPro" id="IPR020904">
    <property type="entry name" value="Sc_DH/Rdtase_CS"/>
</dbReference>
<organism evidence="5 6">
    <name type="scientific">Thalassospira marina</name>
    <dbReference type="NCBI Taxonomy" id="2048283"/>
    <lineage>
        <taxon>Bacteria</taxon>
        <taxon>Pseudomonadati</taxon>
        <taxon>Pseudomonadota</taxon>
        <taxon>Alphaproteobacteria</taxon>
        <taxon>Rhodospirillales</taxon>
        <taxon>Thalassospiraceae</taxon>
        <taxon>Thalassospira</taxon>
    </lineage>
</organism>
<dbReference type="Proteomes" id="UP000233458">
    <property type="component" value="Chromosome"/>
</dbReference>
<reference evidence="5 6" key="1">
    <citation type="submission" date="2017-10" db="EMBL/GenBank/DDBJ databases">
        <title>Biodiversity and function of Thalassospira species in the particle-attached aromatic-hydrocarbon-degrading consortia from the surface seawater of the China South Sea.</title>
        <authorList>
            <person name="Dong C."/>
            <person name="Liu R."/>
            <person name="Shao Z."/>
        </authorList>
    </citation>
    <scope>NUCLEOTIDE SEQUENCE [LARGE SCALE GENOMIC DNA]</scope>
    <source>
        <strain evidence="5 6">CSC3H3</strain>
    </source>
</reference>
<feature type="domain" description="Ketoreductase" evidence="4">
    <location>
        <begin position="8"/>
        <end position="190"/>
    </location>
</feature>
<comment type="similarity">
    <text evidence="1 3">Belongs to the short-chain dehydrogenases/reductases (SDR) family.</text>
</comment>
<protein>
    <submittedName>
        <fullName evidence="5">Oxidoreductase</fullName>
    </submittedName>
</protein>
<evidence type="ECO:0000313" key="5">
    <source>
        <dbReference type="EMBL" id="AUG53630.1"/>
    </source>
</evidence>
<dbReference type="InterPro" id="IPR002347">
    <property type="entry name" value="SDR_fam"/>
</dbReference>
<dbReference type="PANTHER" id="PTHR43115">
    <property type="entry name" value="DEHYDROGENASE/REDUCTASE SDR FAMILY MEMBER 11"/>
    <property type="match status" value="1"/>
</dbReference>
<accession>A0ABN5FGF3</accession>
<dbReference type="PRINTS" id="PR00080">
    <property type="entry name" value="SDRFAMILY"/>
</dbReference>
<evidence type="ECO:0000259" key="4">
    <source>
        <dbReference type="SMART" id="SM00822"/>
    </source>
</evidence>
<evidence type="ECO:0000256" key="2">
    <source>
        <dbReference type="ARBA" id="ARBA00023002"/>
    </source>
</evidence>
<evidence type="ECO:0000256" key="3">
    <source>
        <dbReference type="RuleBase" id="RU000363"/>
    </source>
</evidence>
<dbReference type="Pfam" id="PF00106">
    <property type="entry name" value="adh_short"/>
    <property type="match status" value="1"/>
</dbReference>
<gene>
    <name evidence="5" type="ORF">CSC3H3_13570</name>
</gene>
<dbReference type="PRINTS" id="PR00081">
    <property type="entry name" value="GDHRDH"/>
</dbReference>
<dbReference type="SMART" id="SM00822">
    <property type="entry name" value="PKS_KR"/>
    <property type="match status" value="1"/>
</dbReference>
<dbReference type="RefSeq" id="WP_101285173.1">
    <property type="nucleotide sequence ID" value="NZ_CP024199.1"/>
</dbReference>
<name>A0ABN5FGF3_9PROT</name>
<dbReference type="PROSITE" id="PS00061">
    <property type="entry name" value="ADH_SHORT"/>
    <property type="match status" value="1"/>
</dbReference>
<evidence type="ECO:0000256" key="1">
    <source>
        <dbReference type="ARBA" id="ARBA00006484"/>
    </source>
</evidence>
<dbReference type="Gene3D" id="3.40.50.720">
    <property type="entry name" value="NAD(P)-binding Rossmann-like Domain"/>
    <property type="match status" value="1"/>
</dbReference>
<dbReference type="PANTHER" id="PTHR43115:SF4">
    <property type="entry name" value="DEHYDROGENASE_REDUCTASE SDR FAMILY MEMBER 11"/>
    <property type="match status" value="1"/>
</dbReference>
<dbReference type="SUPFAM" id="SSF51735">
    <property type="entry name" value="NAD(P)-binding Rossmann-fold domains"/>
    <property type="match status" value="1"/>
</dbReference>
<proteinExistence type="inferred from homology"/>
<keyword evidence="2" id="KW-0560">Oxidoreductase</keyword>
<keyword evidence="6" id="KW-1185">Reference proteome</keyword>
<dbReference type="InterPro" id="IPR057326">
    <property type="entry name" value="KR_dom"/>
</dbReference>
<evidence type="ECO:0000313" key="6">
    <source>
        <dbReference type="Proteomes" id="UP000233458"/>
    </source>
</evidence>
<sequence>MTAGIDGKVIVLTGASSGIGAATARLLAAKGARLMIGARGQERLSHIQNEITAAGGICQSQIVDVSDAASVSALVAAALSAYGQVDVLINNAGVMPISMLDQLRVAEWDAMVDINLKGVLYGVAAVLPIFRAQKSGHIITTASTAAHKTVAGQSVYSATKFAVRAFCEGLRQEAGRDFRVTVISPGMTQTAFASHITDPAMRERLEKAGTDIAISPDALARAMAFAIEQPDDVDVGEIIVRPTAQP</sequence>